<accession>A0A1G7JNX2</accession>
<dbReference type="AlphaFoldDB" id="A0A1G7JNX2"/>
<organism evidence="1 2">
    <name type="scientific">Cellulophaga baltica</name>
    <dbReference type="NCBI Taxonomy" id="76594"/>
    <lineage>
        <taxon>Bacteria</taxon>
        <taxon>Pseudomonadati</taxon>
        <taxon>Bacteroidota</taxon>
        <taxon>Flavobacteriia</taxon>
        <taxon>Flavobacteriales</taxon>
        <taxon>Flavobacteriaceae</taxon>
        <taxon>Cellulophaga</taxon>
    </lineage>
</organism>
<keyword evidence="2" id="KW-1185">Reference proteome</keyword>
<evidence type="ECO:0000313" key="1">
    <source>
        <dbReference type="EMBL" id="SDF26637.1"/>
    </source>
</evidence>
<dbReference type="EMBL" id="FNBD01000010">
    <property type="protein sequence ID" value="SDF26637.1"/>
    <property type="molecule type" value="Genomic_DNA"/>
</dbReference>
<gene>
    <name evidence="1" type="ORF">SAMN04487992_11029</name>
</gene>
<dbReference type="Proteomes" id="UP000182114">
    <property type="component" value="Unassembled WGS sequence"/>
</dbReference>
<reference evidence="2" key="1">
    <citation type="submission" date="2016-10" db="EMBL/GenBank/DDBJ databases">
        <authorList>
            <person name="Varghese N."/>
            <person name="Submissions S."/>
        </authorList>
    </citation>
    <scope>NUCLEOTIDE SEQUENCE [LARGE SCALE GENOMIC DNA]</scope>
    <source>
        <strain evidence="2">DSM 24729</strain>
    </source>
</reference>
<proteinExistence type="predicted"/>
<evidence type="ECO:0000313" key="2">
    <source>
        <dbReference type="Proteomes" id="UP000182114"/>
    </source>
</evidence>
<protein>
    <submittedName>
        <fullName evidence="1">Uncharacterized protein</fullName>
    </submittedName>
</protein>
<name>A0A1G7JNX2_9FLAO</name>
<sequence length="328" mass="38390">MVTTNNKIANLKLEISENCTDKEAEIINQYWELEEMKFVNMPKAIINKFGLSQSELTKLIGSCSTFSFYVHCNNCNSYENYQAKSKTQFVELIKITRKRSLLLFKCNHCTQQELKRSNLKKAKKHKELIQKLENAINDKNWVHLSKFEKGILVHCLNMDFKELTKYYGNLLGQSQFILLIKALENIEKHNLLFLNRDPWTRYIVSFQKSDRLSAFREEISVKEEIKESSVEVDSETNELKFKLIIDKNQHHPDSPLYAGTVTFKERIVIEPGVEYIYGLWQRAKDNLYITMTPIENLEKLPIQKRISDQPISLQKGIQNFLSNLGKNI</sequence>
<dbReference type="RefSeq" id="WP_074539012.1">
    <property type="nucleotide sequence ID" value="NZ_FNBD01000010.1"/>
</dbReference>